<dbReference type="InterPro" id="IPR022214">
    <property type="entry name" value="MZT1"/>
</dbReference>
<dbReference type="GO" id="GO:0031021">
    <property type="term" value="C:interphase microtubule organizing center"/>
    <property type="evidence" value="ECO:0007669"/>
    <property type="project" value="TreeGrafter"/>
</dbReference>
<dbReference type="PANTHER" id="PTHR28520:SF2">
    <property type="entry name" value="MITOTIC-SPINDLE ORGANIZING PROTEIN 1"/>
    <property type="match status" value="1"/>
</dbReference>
<comment type="similarity">
    <text evidence="2">Belongs to the MOZART1 family.</text>
</comment>
<accession>A0A5N5TPU5</accession>
<evidence type="ECO:0000313" key="6">
    <source>
        <dbReference type="Proteomes" id="UP000326759"/>
    </source>
</evidence>
<evidence type="ECO:0000256" key="1">
    <source>
        <dbReference type="ARBA" id="ARBA00004267"/>
    </source>
</evidence>
<dbReference type="OrthoDB" id="48571at2759"/>
<comment type="caution">
    <text evidence="5">The sequence shown here is derived from an EMBL/GenBank/DDBJ whole genome shotgun (WGS) entry which is preliminary data.</text>
</comment>
<dbReference type="EMBL" id="SEYY01000018">
    <property type="protein sequence ID" value="KAB7508203.1"/>
    <property type="molecule type" value="Genomic_DNA"/>
</dbReference>
<dbReference type="AlphaFoldDB" id="A0A5N5TPU5"/>
<dbReference type="PANTHER" id="PTHR28520">
    <property type="entry name" value="MITOTIC-SPINDLE ORGANIZING PROTEIN 1"/>
    <property type="match status" value="1"/>
</dbReference>
<evidence type="ECO:0000256" key="2">
    <source>
        <dbReference type="ARBA" id="ARBA00011015"/>
    </source>
</evidence>
<reference evidence="5 6" key="1">
    <citation type="journal article" date="2019" name="PLoS Biol.">
        <title>Sex chromosomes control vertical transmission of feminizing Wolbachia symbionts in an isopod.</title>
        <authorList>
            <person name="Becking T."/>
            <person name="Chebbi M.A."/>
            <person name="Giraud I."/>
            <person name="Moumen B."/>
            <person name="Laverre T."/>
            <person name="Caubet Y."/>
            <person name="Peccoud J."/>
            <person name="Gilbert C."/>
            <person name="Cordaux R."/>
        </authorList>
    </citation>
    <scope>NUCLEOTIDE SEQUENCE [LARGE SCALE GENOMIC DNA]</scope>
    <source>
        <strain evidence="5">ANa2</strain>
        <tissue evidence="5">Whole body excluding digestive tract and cuticle</tissue>
    </source>
</reference>
<dbReference type="Pfam" id="PF12554">
    <property type="entry name" value="MOZART1"/>
    <property type="match status" value="1"/>
</dbReference>
<dbReference type="GO" id="GO:0005813">
    <property type="term" value="C:centrosome"/>
    <property type="evidence" value="ECO:0007669"/>
    <property type="project" value="TreeGrafter"/>
</dbReference>
<dbReference type="GO" id="GO:0051415">
    <property type="term" value="P:microtubule nucleation by interphase microtubule organizing center"/>
    <property type="evidence" value="ECO:0007669"/>
    <property type="project" value="TreeGrafter"/>
</dbReference>
<keyword evidence="4" id="KW-0206">Cytoskeleton</keyword>
<dbReference type="GO" id="GO:0090307">
    <property type="term" value="P:mitotic spindle assembly"/>
    <property type="evidence" value="ECO:0007669"/>
    <property type="project" value="TreeGrafter"/>
</dbReference>
<organism evidence="5 6">
    <name type="scientific">Armadillidium nasatum</name>
    <dbReference type="NCBI Taxonomy" id="96803"/>
    <lineage>
        <taxon>Eukaryota</taxon>
        <taxon>Metazoa</taxon>
        <taxon>Ecdysozoa</taxon>
        <taxon>Arthropoda</taxon>
        <taxon>Crustacea</taxon>
        <taxon>Multicrustacea</taxon>
        <taxon>Malacostraca</taxon>
        <taxon>Eumalacostraca</taxon>
        <taxon>Peracarida</taxon>
        <taxon>Isopoda</taxon>
        <taxon>Oniscidea</taxon>
        <taxon>Crinocheta</taxon>
        <taxon>Armadillidiidae</taxon>
        <taxon>Armadillidium</taxon>
    </lineage>
</organism>
<keyword evidence="3" id="KW-0963">Cytoplasm</keyword>
<proteinExistence type="inferred from homology"/>
<dbReference type="Proteomes" id="UP000326759">
    <property type="component" value="Unassembled WGS sequence"/>
</dbReference>
<dbReference type="GO" id="GO:0000931">
    <property type="term" value="C:gamma-tubulin ring complex"/>
    <property type="evidence" value="ECO:0007669"/>
    <property type="project" value="InterPro"/>
</dbReference>
<dbReference type="GO" id="GO:0005819">
    <property type="term" value="C:spindle"/>
    <property type="evidence" value="ECO:0007669"/>
    <property type="project" value="TreeGrafter"/>
</dbReference>
<sequence length="72" mass="7997">MSSEGSIVSAKETFQIIREISKILNTGLDETSLAICVRLCENNVNPEALAKIVTELKRVKREELSSNSRSDM</sequence>
<evidence type="ECO:0000313" key="5">
    <source>
        <dbReference type="EMBL" id="KAB7508203.1"/>
    </source>
</evidence>
<protein>
    <submittedName>
        <fullName evidence="5">Mitotic-spindle organizing protein 1</fullName>
    </submittedName>
</protein>
<gene>
    <name evidence="5" type="primary">mzt1</name>
    <name evidence="5" type="ORF">Anas_01054</name>
</gene>
<evidence type="ECO:0000256" key="4">
    <source>
        <dbReference type="ARBA" id="ARBA00023212"/>
    </source>
</evidence>
<name>A0A5N5TPU5_9CRUS</name>
<evidence type="ECO:0000256" key="3">
    <source>
        <dbReference type="ARBA" id="ARBA00022490"/>
    </source>
</evidence>
<comment type="subcellular location">
    <subcellularLocation>
        <location evidence="1">Cytoplasm</location>
        <location evidence="1">Cytoskeleton</location>
        <location evidence="1">Microtubule organizing center</location>
    </subcellularLocation>
</comment>
<keyword evidence="6" id="KW-1185">Reference proteome</keyword>
<dbReference type="GO" id="GO:0033566">
    <property type="term" value="P:gamma-tubulin complex localization"/>
    <property type="evidence" value="ECO:0007669"/>
    <property type="project" value="InterPro"/>
</dbReference>